<feature type="compositionally biased region" description="Pro residues" evidence="1">
    <location>
        <begin position="85"/>
        <end position="100"/>
    </location>
</feature>
<feature type="region of interest" description="Disordered" evidence="1">
    <location>
        <begin position="151"/>
        <end position="258"/>
    </location>
</feature>
<feature type="compositionally biased region" description="Basic residues" evidence="1">
    <location>
        <begin position="315"/>
        <end position="327"/>
    </location>
</feature>
<sequence>MAEPPIEIPSGNKEQTTSGRFTIQEAVAFLEGNRSEVGRMVQQNTEIVLDLMSQFPQFTQKFLSYELFANSAPAPPLLALLQPGRAPPPPPLLPPPPPLLPSALQQPSVSIKLKVRADKDVSLASNKDQNSDETKKVNDYMADLKVKIKEKRLTTTAEEFDEKVRRAKEEHQQSSTAIKPSLNPVQGKSLKSSSQLEEGNKSYPQSVQSEIPKPFELHQLSHASAALKYESQDSPAASTTADIRTPPIPPPAHLKPKLIGTNAFKQSTEVLMRQEGRRAMLPPNHPRYQPPEEKGEVKVPEPRNSAQNTEQKFNEKKKRFSFFGKGK</sequence>
<feature type="compositionally biased region" description="Basic and acidic residues" evidence="1">
    <location>
        <begin position="162"/>
        <end position="172"/>
    </location>
</feature>
<reference evidence="3" key="1">
    <citation type="submission" date="2011-07" db="EMBL/GenBank/DDBJ databases">
        <authorList>
            <consortium name="Caenorhabditis brenneri Sequencing and Analysis Consortium"/>
            <person name="Wilson R.K."/>
        </authorList>
    </citation>
    <scope>NUCLEOTIDE SEQUENCE [LARGE SCALE GENOMIC DNA]</scope>
    <source>
        <strain evidence="3">PB2801</strain>
    </source>
</reference>
<dbReference type="Proteomes" id="UP000008068">
    <property type="component" value="Unassembled WGS sequence"/>
</dbReference>
<name>G0MWI8_CAEBE</name>
<dbReference type="AlphaFoldDB" id="G0MWI8"/>
<evidence type="ECO:0000313" key="2">
    <source>
        <dbReference type="EMBL" id="EGT45907.1"/>
    </source>
</evidence>
<feature type="compositionally biased region" description="Polar residues" evidence="1">
    <location>
        <begin position="173"/>
        <end position="209"/>
    </location>
</feature>
<feature type="region of interest" description="Disordered" evidence="1">
    <location>
        <begin position="273"/>
        <end position="327"/>
    </location>
</feature>
<feature type="region of interest" description="Disordered" evidence="1">
    <location>
        <begin position="80"/>
        <end position="102"/>
    </location>
</feature>
<accession>G0MWI8</accession>
<evidence type="ECO:0000313" key="3">
    <source>
        <dbReference type="Proteomes" id="UP000008068"/>
    </source>
</evidence>
<feature type="compositionally biased region" description="Basic and acidic residues" evidence="1">
    <location>
        <begin position="290"/>
        <end position="301"/>
    </location>
</feature>
<dbReference type="InParanoid" id="G0MWI8"/>
<organism evidence="3">
    <name type="scientific">Caenorhabditis brenneri</name>
    <name type="common">Nematode worm</name>
    <dbReference type="NCBI Taxonomy" id="135651"/>
    <lineage>
        <taxon>Eukaryota</taxon>
        <taxon>Metazoa</taxon>
        <taxon>Ecdysozoa</taxon>
        <taxon>Nematoda</taxon>
        <taxon>Chromadorea</taxon>
        <taxon>Rhabditida</taxon>
        <taxon>Rhabditina</taxon>
        <taxon>Rhabditomorpha</taxon>
        <taxon>Rhabditoidea</taxon>
        <taxon>Rhabditidae</taxon>
        <taxon>Peloderinae</taxon>
        <taxon>Caenorhabditis</taxon>
    </lineage>
</organism>
<protein>
    <submittedName>
        <fullName evidence="2">Uncharacterized protein</fullName>
    </submittedName>
</protein>
<evidence type="ECO:0000256" key="1">
    <source>
        <dbReference type="SAM" id="MobiDB-lite"/>
    </source>
</evidence>
<feature type="compositionally biased region" description="Polar residues" evidence="1">
    <location>
        <begin position="232"/>
        <end position="242"/>
    </location>
</feature>
<gene>
    <name evidence="2" type="ORF">CAEBREN_24584</name>
</gene>
<proteinExistence type="predicted"/>
<dbReference type="EMBL" id="GL379816">
    <property type="protein sequence ID" value="EGT45907.1"/>
    <property type="molecule type" value="Genomic_DNA"/>
</dbReference>
<dbReference type="HOGENOM" id="CLU_850548_0_0_1"/>
<keyword evidence="3" id="KW-1185">Reference proteome</keyword>